<sequence>MRRREAGIRAIRKPLKPWCTVDDFDRNPADKQERERPGEQKEKTDLGPHAKHAEAIRKLAGEIEKLTLVKPHLFLYADEAGVVRHIQGESRLTSRLGEAGLRAGASLAREQAGRNAVALAMATGRLSVVEGLEHDKRAFGALSWICSPLRREARTSGYVALGSPPSGELAFRVPLLQQLARSVEGRTERAASDPDTVQKRLEEHRLTFREMQVAGDWLEGLTVEEIAERLGIAEQTVRTFIKKIYAKTGVNHKGEFFIRFLKR</sequence>
<dbReference type="Gene3D" id="1.10.10.10">
    <property type="entry name" value="Winged helix-like DNA-binding domain superfamily/Winged helix DNA-binding domain"/>
    <property type="match status" value="1"/>
</dbReference>
<reference evidence="6 7" key="1">
    <citation type="submission" date="2017-05" db="EMBL/GenBank/DDBJ databases">
        <title>Functional genome analysis of Paenibacillus pasadenensis strain R16: insights on endophytic life style and antifungal activity.</title>
        <authorList>
            <person name="Passera A."/>
            <person name="Marcolungo L."/>
            <person name="Casati P."/>
            <person name="Brasca M."/>
            <person name="Quaglino F."/>
            <person name="Delledonne M."/>
        </authorList>
    </citation>
    <scope>NUCLEOTIDE SEQUENCE [LARGE SCALE GENOMIC DNA]</scope>
    <source>
        <strain evidence="6 7">R16</strain>
    </source>
</reference>
<keyword evidence="3" id="KW-0804">Transcription</keyword>
<dbReference type="Gene3D" id="3.30.450.40">
    <property type="match status" value="1"/>
</dbReference>
<evidence type="ECO:0000256" key="1">
    <source>
        <dbReference type="ARBA" id="ARBA00023015"/>
    </source>
</evidence>
<feature type="compositionally biased region" description="Basic and acidic residues" evidence="4">
    <location>
        <begin position="23"/>
        <end position="52"/>
    </location>
</feature>
<dbReference type="InterPro" id="IPR036388">
    <property type="entry name" value="WH-like_DNA-bd_sf"/>
</dbReference>
<protein>
    <recommendedName>
        <fullName evidence="5">HTH luxR-type domain-containing protein</fullName>
    </recommendedName>
</protein>
<gene>
    <name evidence="6" type="ORF">B8V81_3111</name>
</gene>
<evidence type="ECO:0000256" key="2">
    <source>
        <dbReference type="ARBA" id="ARBA00023125"/>
    </source>
</evidence>
<keyword evidence="2" id="KW-0238">DNA-binding</keyword>
<feature type="domain" description="HTH luxR-type" evidence="5">
    <location>
        <begin position="199"/>
        <end position="263"/>
    </location>
</feature>
<accession>A0A2N5N2X5</accession>
<dbReference type="RefSeq" id="WP_101808661.1">
    <property type="nucleotide sequence ID" value="NZ_NFEZ01000004.1"/>
</dbReference>
<dbReference type="PROSITE" id="PS50043">
    <property type="entry name" value="HTH_LUXR_2"/>
    <property type="match status" value="1"/>
</dbReference>
<name>A0A2N5N2X5_9BACL</name>
<evidence type="ECO:0000313" key="6">
    <source>
        <dbReference type="EMBL" id="PLT44680.1"/>
    </source>
</evidence>
<dbReference type="InterPro" id="IPR029016">
    <property type="entry name" value="GAF-like_dom_sf"/>
</dbReference>
<keyword evidence="1" id="KW-0805">Transcription regulation</keyword>
<proteinExistence type="predicted"/>
<dbReference type="GO" id="GO:0045892">
    <property type="term" value="P:negative regulation of DNA-templated transcription"/>
    <property type="evidence" value="ECO:0007669"/>
    <property type="project" value="UniProtKB-ARBA"/>
</dbReference>
<dbReference type="SMART" id="SM00421">
    <property type="entry name" value="HTH_LUXR"/>
    <property type="match status" value="1"/>
</dbReference>
<dbReference type="PANTHER" id="PTHR44688:SF16">
    <property type="entry name" value="DNA-BINDING TRANSCRIPTIONAL ACTIVATOR DEVR_DOSR"/>
    <property type="match status" value="1"/>
</dbReference>
<feature type="region of interest" description="Disordered" evidence="4">
    <location>
        <begin position="19"/>
        <end position="52"/>
    </location>
</feature>
<dbReference type="Proteomes" id="UP000234789">
    <property type="component" value="Unassembled WGS sequence"/>
</dbReference>
<dbReference type="InterPro" id="IPR016032">
    <property type="entry name" value="Sig_transdc_resp-reg_C-effctor"/>
</dbReference>
<keyword evidence="7" id="KW-1185">Reference proteome</keyword>
<comment type="caution">
    <text evidence="6">The sequence shown here is derived from an EMBL/GenBank/DDBJ whole genome shotgun (WGS) entry which is preliminary data.</text>
</comment>
<dbReference type="InterPro" id="IPR000792">
    <property type="entry name" value="Tscrpt_reg_LuxR_C"/>
</dbReference>
<evidence type="ECO:0000259" key="5">
    <source>
        <dbReference type="PROSITE" id="PS50043"/>
    </source>
</evidence>
<evidence type="ECO:0000256" key="4">
    <source>
        <dbReference type="SAM" id="MobiDB-lite"/>
    </source>
</evidence>
<organism evidence="6 7">
    <name type="scientific">Paenibacillus pasadenensis</name>
    <dbReference type="NCBI Taxonomy" id="217090"/>
    <lineage>
        <taxon>Bacteria</taxon>
        <taxon>Bacillati</taxon>
        <taxon>Bacillota</taxon>
        <taxon>Bacilli</taxon>
        <taxon>Bacillales</taxon>
        <taxon>Paenibacillaceae</taxon>
        <taxon>Paenibacillus</taxon>
    </lineage>
</organism>
<dbReference type="SUPFAM" id="SSF46894">
    <property type="entry name" value="C-terminal effector domain of the bipartite response regulators"/>
    <property type="match status" value="1"/>
</dbReference>
<dbReference type="EMBL" id="NFEZ01000004">
    <property type="protein sequence ID" value="PLT44680.1"/>
    <property type="molecule type" value="Genomic_DNA"/>
</dbReference>
<evidence type="ECO:0000256" key="3">
    <source>
        <dbReference type="ARBA" id="ARBA00023163"/>
    </source>
</evidence>
<dbReference type="PANTHER" id="PTHR44688">
    <property type="entry name" value="DNA-BINDING TRANSCRIPTIONAL ACTIVATOR DEVR_DOSR"/>
    <property type="match status" value="1"/>
</dbReference>
<dbReference type="PRINTS" id="PR00038">
    <property type="entry name" value="HTHLUXR"/>
</dbReference>
<dbReference type="CDD" id="cd06170">
    <property type="entry name" value="LuxR_C_like"/>
    <property type="match status" value="1"/>
</dbReference>
<evidence type="ECO:0000313" key="7">
    <source>
        <dbReference type="Proteomes" id="UP000234789"/>
    </source>
</evidence>
<dbReference type="AlphaFoldDB" id="A0A2N5N2X5"/>
<dbReference type="Pfam" id="PF00196">
    <property type="entry name" value="GerE"/>
    <property type="match status" value="1"/>
</dbReference>
<dbReference type="GO" id="GO:0003677">
    <property type="term" value="F:DNA binding"/>
    <property type="evidence" value="ECO:0007669"/>
    <property type="project" value="UniProtKB-KW"/>
</dbReference>